<name>A0A919RN36_9ACTN</name>
<proteinExistence type="predicted"/>
<dbReference type="InterPro" id="IPR049735">
    <property type="entry name" value="NovE/LmbU-like"/>
</dbReference>
<reference evidence="1" key="1">
    <citation type="submission" date="2021-01" db="EMBL/GenBank/DDBJ databases">
        <title>Whole genome shotgun sequence of Sinosporangium siamense NBRC 109515.</title>
        <authorList>
            <person name="Komaki H."/>
            <person name="Tamura T."/>
        </authorList>
    </citation>
    <scope>NUCLEOTIDE SEQUENCE</scope>
    <source>
        <strain evidence="1">NBRC 109515</strain>
    </source>
</reference>
<evidence type="ECO:0008006" key="3">
    <source>
        <dbReference type="Google" id="ProtNLM"/>
    </source>
</evidence>
<accession>A0A919RN36</accession>
<protein>
    <recommendedName>
        <fullName evidence="3">Antibiotic biosynthesis protein</fullName>
    </recommendedName>
</protein>
<gene>
    <name evidence="1" type="ORF">Ssi02_52650</name>
</gene>
<evidence type="ECO:0000313" key="2">
    <source>
        <dbReference type="Proteomes" id="UP000606172"/>
    </source>
</evidence>
<dbReference type="Proteomes" id="UP000606172">
    <property type="component" value="Unassembled WGS sequence"/>
</dbReference>
<comment type="caution">
    <text evidence="1">The sequence shown here is derived from an EMBL/GenBank/DDBJ whole genome shotgun (WGS) entry which is preliminary data.</text>
</comment>
<keyword evidence="2" id="KW-1185">Reference proteome</keyword>
<organism evidence="1 2">
    <name type="scientific">Sinosporangium siamense</name>
    <dbReference type="NCBI Taxonomy" id="1367973"/>
    <lineage>
        <taxon>Bacteria</taxon>
        <taxon>Bacillati</taxon>
        <taxon>Actinomycetota</taxon>
        <taxon>Actinomycetes</taxon>
        <taxon>Streptosporangiales</taxon>
        <taxon>Streptosporangiaceae</taxon>
        <taxon>Sinosporangium</taxon>
    </lineage>
</organism>
<evidence type="ECO:0000313" key="1">
    <source>
        <dbReference type="EMBL" id="GII95034.1"/>
    </source>
</evidence>
<dbReference type="EMBL" id="BOOW01000032">
    <property type="protein sequence ID" value="GII95034.1"/>
    <property type="molecule type" value="Genomic_DNA"/>
</dbReference>
<dbReference type="AlphaFoldDB" id="A0A919RN36"/>
<sequence>MTQAGDLNSSQAVVFRKNPEAVPRHDRADGGKVRRQVFTMKVGLQIPADLTFDDWEQAGCRLSGIVNSSAWWLGDWLVFGKEHYADRYQRGVLAVGLQYQTLRNYAWVSRQFEFHRRRASLSFQHHAELASLPVEEQERWLDRAEDMRWTTKQLRSAIRLARSNSTEESRQVAPTRRFVIPDNRLQRWHRAAEQSGFDLDQWVLATLDQAAEQILEEEVEEQASINA</sequence>
<dbReference type="RefSeq" id="WP_239129666.1">
    <property type="nucleotide sequence ID" value="NZ_BOOW01000032.1"/>
</dbReference>
<dbReference type="NCBIfam" id="NF038070">
    <property type="entry name" value="LmbU_fam_TF"/>
    <property type="match status" value="1"/>
</dbReference>